<proteinExistence type="predicted"/>
<dbReference type="Proteomes" id="UP000053681">
    <property type="component" value="Unassembled WGS sequence"/>
</dbReference>
<name>A0A0V8JPE4_9BACI</name>
<reference evidence="1 2" key="1">
    <citation type="submission" date="2015-11" db="EMBL/GenBank/DDBJ databases">
        <title>Bacillus caseinolyticus sp nov.</title>
        <authorList>
            <person name="Dastager S.G."/>
            <person name="Mawlankar R."/>
        </authorList>
    </citation>
    <scope>NUCLEOTIDE SEQUENCE [LARGE SCALE GENOMIC DNA]</scope>
    <source>
        <strain evidence="1 2">SGD-V-76</strain>
    </source>
</reference>
<dbReference type="InterPro" id="IPR036390">
    <property type="entry name" value="WH_DNA-bd_sf"/>
</dbReference>
<evidence type="ECO:0000313" key="2">
    <source>
        <dbReference type="Proteomes" id="UP000053681"/>
    </source>
</evidence>
<dbReference type="AlphaFoldDB" id="A0A0V8JPE4"/>
<protein>
    <submittedName>
        <fullName evidence="1">Uncharacterized protein</fullName>
    </submittedName>
</protein>
<dbReference type="EMBL" id="LNQP01000013">
    <property type="protein sequence ID" value="KSU88931.1"/>
    <property type="molecule type" value="Genomic_DNA"/>
</dbReference>
<keyword evidence="2" id="KW-1185">Reference proteome</keyword>
<dbReference type="RefSeq" id="WP_025907767.1">
    <property type="nucleotide sequence ID" value="NZ_KQ758633.1"/>
</dbReference>
<accession>A0A0V8JPE4</accession>
<dbReference type="SUPFAM" id="SSF46785">
    <property type="entry name" value="Winged helix' DNA-binding domain"/>
    <property type="match status" value="1"/>
</dbReference>
<gene>
    <name evidence="1" type="ORF">AS180_05390</name>
</gene>
<dbReference type="Gene3D" id="1.10.10.10">
    <property type="entry name" value="Winged helix-like DNA-binding domain superfamily/Winged helix DNA-binding domain"/>
    <property type="match status" value="1"/>
</dbReference>
<comment type="caution">
    <text evidence="1">The sequence shown here is derived from an EMBL/GenBank/DDBJ whole genome shotgun (WGS) entry which is preliminary data.</text>
</comment>
<sequence length="261" mass="30744">MPEPFYFPIHSGLLSPEHREQIGAAIWEFIWFISKTTKEFQEGDERLGIVLGGKPIKHAEIAIDLGVSESTVKNHVNRLKKYKYIETKRAPYGEIYYVKNSKKFKPKRQARNGLSLNERKVKNDLSETRDRQNFTERQTKNGLCNKDIKDIKKEEEEVLMINSSDFQKIADKFIQRRAKGLVLSKMDEAAIYRLLEDHIPVDKVLFLIDKIFDEYKPKHRLDYIAKFEYVEKGVLDRYHKEKKKASNLDALDEIAKKYEME</sequence>
<dbReference type="InterPro" id="IPR036388">
    <property type="entry name" value="WH-like_DNA-bd_sf"/>
</dbReference>
<evidence type="ECO:0000313" key="1">
    <source>
        <dbReference type="EMBL" id="KSU88931.1"/>
    </source>
</evidence>
<organism evidence="1 2">
    <name type="scientific">Priestia veravalensis</name>
    <dbReference type="NCBI Taxonomy" id="1414648"/>
    <lineage>
        <taxon>Bacteria</taxon>
        <taxon>Bacillati</taxon>
        <taxon>Bacillota</taxon>
        <taxon>Bacilli</taxon>
        <taxon>Bacillales</taxon>
        <taxon>Bacillaceae</taxon>
        <taxon>Priestia</taxon>
    </lineage>
</organism>